<evidence type="ECO:0000256" key="2">
    <source>
        <dbReference type="ARBA" id="ARBA00006730"/>
    </source>
</evidence>
<keyword evidence="4" id="KW-0274">FAD</keyword>
<dbReference type="SUPFAM" id="SSF54373">
    <property type="entry name" value="FAD-linked reductases, C-terminal domain"/>
    <property type="match status" value="1"/>
</dbReference>
<evidence type="ECO:0000256" key="6">
    <source>
        <dbReference type="SAM" id="Phobius"/>
    </source>
</evidence>
<evidence type="ECO:0000313" key="8">
    <source>
        <dbReference type="EMBL" id="CDP23515.1"/>
    </source>
</evidence>
<dbReference type="Gene3D" id="3.40.50.720">
    <property type="entry name" value="NAD(P)-binding Rossmann-like Domain"/>
    <property type="match status" value="1"/>
</dbReference>
<accession>A0A090C9N8</accession>
<dbReference type="GO" id="GO:0019478">
    <property type="term" value="P:D-amino acid catabolic process"/>
    <property type="evidence" value="ECO:0007669"/>
    <property type="project" value="TreeGrafter"/>
</dbReference>
<evidence type="ECO:0000256" key="5">
    <source>
        <dbReference type="ARBA" id="ARBA00023002"/>
    </source>
</evidence>
<keyword evidence="6" id="KW-1133">Transmembrane helix</keyword>
<dbReference type="Pfam" id="PF01266">
    <property type="entry name" value="DAO"/>
    <property type="match status" value="1"/>
</dbReference>
<evidence type="ECO:0000256" key="1">
    <source>
        <dbReference type="ARBA" id="ARBA00001974"/>
    </source>
</evidence>
<reference evidence="9" key="2">
    <citation type="journal article" date="2014" name="Genetics">
        <title>Maintaining two mating types: Structure of the mating type locus and its role in heterokaryosis in Podospora anserina.</title>
        <authorList>
            <person name="Grognet P."/>
            <person name="Bidard F."/>
            <person name="Kuchly C."/>
            <person name="Tong L.C.H."/>
            <person name="Coppin E."/>
            <person name="Benkhali J.A."/>
            <person name="Couloux A."/>
            <person name="Wincker P."/>
            <person name="Debuchy R."/>
            <person name="Silar P."/>
        </authorList>
    </citation>
    <scope>GENOME REANNOTATION</scope>
    <source>
        <strain evidence="9">S / ATCC MYA-4624 / DSM 980 / FGSC 10383</strain>
    </source>
</reference>
<protein>
    <submittedName>
        <fullName evidence="8">D-amino-acid oxidase</fullName>
    </submittedName>
</protein>
<dbReference type="InParanoid" id="A0A090C9N8"/>
<dbReference type="STRING" id="515849.A0A090C9N8"/>
<evidence type="ECO:0000256" key="3">
    <source>
        <dbReference type="ARBA" id="ARBA00022630"/>
    </source>
</evidence>
<dbReference type="GO" id="GO:0005737">
    <property type="term" value="C:cytoplasm"/>
    <property type="evidence" value="ECO:0007669"/>
    <property type="project" value="TreeGrafter"/>
</dbReference>
<dbReference type="InterPro" id="IPR006076">
    <property type="entry name" value="FAD-dep_OxRdtase"/>
</dbReference>
<dbReference type="eggNOG" id="KOG3923">
    <property type="taxonomic scope" value="Eukaryota"/>
</dbReference>
<evidence type="ECO:0000256" key="4">
    <source>
        <dbReference type="ARBA" id="ARBA00022827"/>
    </source>
</evidence>
<dbReference type="InterPro" id="IPR006181">
    <property type="entry name" value="D-amino_acid_oxidase_CS"/>
</dbReference>
<evidence type="ECO:0000313" key="9">
    <source>
        <dbReference type="Proteomes" id="UP000001197"/>
    </source>
</evidence>
<dbReference type="EMBL" id="FO904936">
    <property type="protein sequence ID" value="CDP23515.1"/>
    <property type="molecule type" value="Genomic_DNA"/>
</dbReference>
<keyword evidence="9" id="KW-1185">Reference proteome</keyword>
<keyword evidence="5" id="KW-0560">Oxidoreductase</keyword>
<dbReference type="PANTHER" id="PTHR11530">
    <property type="entry name" value="D-AMINO ACID OXIDASE"/>
    <property type="match status" value="1"/>
</dbReference>
<keyword evidence="3" id="KW-0285">Flavoprotein</keyword>
<dbReference type="InterPro" id="IPR023209">
    <property type="entry name" value="DAO"/>
</dbReference>
<dbReference type="GO" id="GO:0003884">
    <property type="term" value="F:D-amino-acid oxidase activity"/>
    <property type="evidence" value="ECO:0007669"/>
    <property type="project" value="InterPro"/>
</dbReference>
<keyword evidence="6" id="KW-0472">Membrane</keyword>
<organism evidence="8 9">
    <name type="scientific">Podospora anserina (strain S / ATCC MYA-4624 / DSM 980 / FGSC 10383)</name>
    <name type="common">Pleurage anserina</name>
    <dbReference type="NCBI Taxonomy" id="515849"/>
    <lineage>
        <taxon>Eukaryota</taxon>
        <taxon>Fungi</taxon>
        <taxon>Dikarya</taxon>
        <taxon>Ascomycota</taxon>
        <taxon>Pezizomycotina</taxon>
        <taxon>Sordariomycetes</taxon>
        <taxon>Sordariomycetidae</taxon>
        <taxon>Sordariales</taxon>
        <taxon>Podosporaceae</taxon>
        <taxon>Podospora</taxon>
        <taxon>Podospora anserina</taxon>
    </lineage>
</organism>
<feature type="domain" description="FAD dependent oxidoreductase" evidence="7">
    <location>
        <begin position="91"/>
        <end position="418"/>
    </location>
</feature>
<evidence type="ECO:0000259" key="7">
    <source>
        <dbReference type="Pfam" id="PF01266"/>
    </source>
</evidence>
<dbReference type="PANTHER" id="PTHR11530:SF26">
    <property type="entry name" value="FAD DEPENDENT OXIDOREDUCTASE SUPERFAMILY (AFU_ORTHOLOGUE AFUA_5G13940)"/>
    <property type="match status" value="1"/>
</dbReference>
<name>A0A090C9N8_PODAN</name>
<dbReference type="PROSITE" id="PS00677">
    <property type="entry name" value="DAO"/>
    <property type="match status" value="1"/>
</dbReference>
<dbReference type="Gene3D" id="3.30.9.10">
    <property type="entry name" value="D-Amino Acid Oxidase, subunit A, domain 2"/>
    <property type="match status" value="1"/>
</dbReference>
<comment type="cofactor">
    <cofactor evidence="1">
        <name>FAD</name>
        <dbReference type="ChEBI" id="CHEBI:57692"/>
    </cofactor>
</comment>
<dbReference type="GO" id="GO:0071949">
    <property type="term" value="F:FAD binding"/>
    <property type="evidence" value="ECO:0007669"/>
    <property type="project" value="InterPro"/>
</dbReference>
<feature type="transmembrane region" description="Helical" evidence="6">
    <location>
        <begin position="6"/>
        <end position="27"/>
    </location>
</feature>
<proteinExistence type="inferred from homology"/>
<dbReference type="Proteomes" id="UP000001197">
    <property type="component" value="Chromosome 1"/>
</dbReference>
<sequence length="434" mass="48519">MRLGCWTTEVYIVLIEPFFFSFFFLFYRYSSQFRSVFRGYYYTQLLELLTLLIKTHNHGKTHRRHRVRLPSHTTFCFFHLTSLTHPLHSSGVTGISSALLLLRAGHRVTIIAKDFPAPFETIDPITQINYTSPWGGAPVFEHPLSITTFSHMKSLFASHPTTAGITFLKGVEYLESPGPEYLSLTPATAASLQLPGFRLLPQSEFPDQKVKWGCEYETYCVNPMVYLSFLLRRFVHRGGRVLKHALRSPVEVFALSERSTPSLKNGGVDAVVNASGFGFGGDENMFITRGQTVLVAEECDATVTRQNADGSWTFCVPRGFEGGTVIGGTKEVDDWGVEPRPETREKLLEMFKGTCPRILNGKGEFTVMGDIVGRRPSRRGGPRIEGEMLEGGKGFVMHAYGLGGRGYELSWGVAERVVEGVEGYFRGLRGESKI</sequence>
<dbReference type="SUPFAM" id="SSF51971">
    <property type="entry name" value="Nucleotide-binding domain"/>
    <property type="match status" value="1"/>
</dbReference>
<keyword evidence="6" id="KW-0812">Transmembrane</keyword>
<dbReference type="AlphaFoldDB" id="A0A090C9N8"/>
<comment type="similarity">
    <text evidence="2">Belongs to the DAMOX/DASOX family.</text>
</comment>
<reference evidence="8 9" key="1">
    <citation type="journal article" date="2008" name="Genome Biol.">
        <title>The genome sequence of the model ascomycete fungus Podospora anserina.</title>
        <authorList>
            <person name="Espagne E."/>
            <person name="Lespinet O."/>
            <person name="Malagnac F."/>
            <person name="Da Silva C."/>
            <person name="Jaillon O."/>
            <person name="Porcel B.M."/>
            <person name="Couloux A."/>
            <person name="Aury J.-M."/>
            <person name="Segurens B."/>
            <person name="Poulain J."/>
            <person name="Anthouard V."/>
            <person name="Grossetete S."/>
            <person name="Khalili H."/>
            <person name="Coppin E."/>
            <person name="Dequard-Chablat M."/>
            <person name="Picard M."/>
            <person name="Contamine V."/>
            <person name="Arnaise S."/>
            <person name="Bourdais A."/>
            <person name="Berteaux-Lecellier V."/>
            <person name="Gautheret D."/>
            <person name="de Vries R.P."/>
            <person name="Battaglia E."/>
            <person name="Coutinho P.M."/>
            <person name="Danchin E.G.J."/>
            <person name="Henrissat B."/>
            <person name="El Khoury R."/>
            <person name="Sainsard-Chanet A."/>
            <person name="Boivin A."/>
            <person name="Pinan-Lucarre B."/>
            <person name="Sellem C.H."/>
            <person name="Debuchy R."/>
            <person name="Wincker P."/>
            <person name="Weissenbach J."/>
            <person name="Silar P."/>
        </authorList>
    </citation>
    <scope>NUCLEOTIDE SEQUENCE [LARGE SCALE GENOMIC DNA]</scope>
    <source>
        <strain evidence="9">S / ATCC MYA-4624 / DSM 980 / FGSC 10383</strain>
    </source>
</reference>